<organism evidence="6 7">
    <name type="scientific">Neolewinella aurantiaca</name>
    <dbReference type="NCBI Taxonomy" id="2602767"/>
    <lineage>
        <taxon>Bacteria</taxon>
        <taxon>Pseudomonadati</taxon>
        <taxon>Bacteroidota</taxon>
        <taxon>Saprospiria</taxon>
        <taxon>Saprospirales</taxon>
        <taxon>Lewinellaceae</taxon>
        <taxon>Neolewinella</taxon>
    </lineage>
</organism>
<feature type="transmembrane region" description="Helical" evidence="5">
    <location>
        <begin position="40"/>
        <end position="62"/>
    </location>
</feature>
<dbReference type="RefSeq" id="WP_147930616.1">
    <property type="nucleotide sequence ID" value="NZ_VOXD01000013.1"/>
</dbReference>
<feature type="transmembrane region" description="Helical" evidence="5">
    <location>
        <begin position="94"/>
        <end position="113"/>
    </location>
</feature>
<gene>
    <name evidence="6" type="ORF">FUA23_10075</name>
</gene>
<keyword evidence="7" id="KW-1185">Reference proteome</keyword>
<dbReference type="AlphaFoldDB" id="A0A5C7FEJ1"/>
<accession>A0A5C7FEJ1</accession>
<evidence type="ECO:0000256" key="3">
    <source>
        <dbReference type="ARBA" id="ARBA00022989"/>
    </source>
</evidence>
<feature type="transmembrane region" description="Helical" evidence="5">
    <location>
        <begin position="7"/>
        <end position="28"/>
    </location>
</feature>
<evidence type="ECO:0000256" key="4">
    <source>
        <dbReference type="ARBA" id="ARBA00023136"/>
    </source>
</evidence>
<evidence type="ECO:0000256" key="2">
    <source>
        <dbReference type="ARBA" id="ARBA00022692"/>
    </source>
</evidence>
<proteinExistence type="predicted"/>
<keyword evidence="2 5" id="KW-0812">Transmembrane</keyword>
<name>A0A5C7FEJ1_9BACT</name>
<evidence type="ECO:0000313" key="7">
    <source>
        <dbReference type="Proteomes" id="UP000321907"/>
    </source>
</evidence>
<dbReference type="Pfam" id="PF13564">
    <property type="entry name" value="DoxX_2"/>
    <property type="match status" value="1"/>
</dbReference>
<dbReference type="InterPro" id="IPR032808">
    <property type="entry name" value="DoxX"/>
</dbReference>
<protein>
    <submittedName>
        <fullName evidence="6">DoxX family protein</fullName>
    </submittedName>
</protein>
<comment type="subcellular location">
    <subcellularLocation>
        <location evidence="1">Membrane</location>
        <topology evidence="1">Multi-pass membrane protein</topology>
    </subcellularLocation>
</comment>
<dbReference type="Proteomes" id="UP000321907">
    <property type="component" value="Unassembled WGS sequence"/>
</dbReference>
<sequence>MKSDKIIYWVATGLTCLIFTFSAGMYILNYEMISGFFPELGFPTWLVAPLAAAKLLGVAAILTRKVRVLTEWAYAGFFFDAVLAQAAHVDHGDGWLQLSLLAIIVTLVSRIYYGKVFGA</sequence>
<dbReference type="GO" id="GO:0016020">
    <property type="term" value="C:membrane"/>
    <property type="evidence" value="ECO:0007669"/>
    <property type="project" value="UniProtKB-SubCell"/>
</dbReference>
<reference evidence="6 7" key="1">
    <citation type="submission" date="2019-08" db="EMBL/GenBank/DDBJ databases">
        <title>Lewinella sp. strain SSH13 Genome sequencing and assembly.</title>
        <authorList>
            <person name="Kim I."/>
        </authorList>
    </citation>
    <scope>NUCLEOTIDE SEQUENCE [LARGE SCALE GENOMIC DNA]</scope>
    <source>
        <strain evidence="6 7">SSH13</strain>
    </source>
</reference>
<dbReference type="EMBL" id="VOXD01000013">
    <property type="protein sequence ID" value="TXF89542.1"/>
    <property type="molecule type" value="Genomic_DNA"/>
</dbReference>
<evidence type="ECO:0000256" key="5">
    <source>
        <dbReference type="SAM" id="Phobius"/>
    </source>
</evidence>
<keyword evidence="4 5" id="KW-0472">Membrane</keyword>
<dbReference type="OrthoDB" id="7960583at2"/>
<keyword evidence="3 5" id="KW-1133">Transmembrane helix</keyword>
<evidence type="ECO:0000256" key="1">
    <source>
        <dbReference type="ARBA" id="ARBA00004141"/>
    </source>
</evidence>
<feature type="transmembrane region" description="Helical" evidence="5">
    <location>
        <begin position="69"/>
        <end position="88"/>
    </location>
</feature>
<comment type="caution">
    <text evidence="6">The sequence shown here is derived from an EMBL/GenBank/DDBJ whole genome shotgun (WGS) entry which is preliminary data.</text>
</comment>
<evidence type="ECO:0000313" key="6">
    <source>
        <dbReference type="EMBL" id="TXF89542.1"/>
    </source>
</evidence>